<dbReference type="EMBL" id="PDNA01000567">
    <property type="protein sequence ID" value="PGG94987.1"/>
    <property type="molecule type" value="Genomic_DNA"/>
</dbReference>
<evidence type="ECO:0000256" key="1">
    <source>
        <dbReference type="SAM" id="MobiDB-lite"/>
    </source>
</evidence>
<reference evidence="2 3" key="1">
    <citation type="submission" date="2017-10" db="EMBL/GenBank/DDBJ databases">
        <title>Comparative genomics in systemic dimorphic fungi from Ajellomycetaceae.</title>
        <authorList>
            <person name="Munoz J.F."/>
            <person name="Mcewen J.G."/>
            <person name="Clay O.K."/>
            <person name="Cuomo C.A."/>
        </authorList>
    </citation>
    <scope>NUCLEOTIDE SEQUENCE [LARGE SCALE GENOMIC DNA]</scope>
    <source>
        <strain evidence="2 3">UAMH7299</strain>
    </source>
</reference>
<proteinExistence type="predicted"/>
<comment type="caution">
    <text evidence="2">The sequence shown here is derived from an EMBL/GenBank/DDBJ whole genome shotgun (WGS) entry which is preliminary data.</text>
</comment>
<evidence type="ECO:0000313" key="3">
    <source>
        <dbReference type="Proteomes" id="UP000224634"/>
    </source>
</evidence>
<accession>A0A2B7WEK7</accession>
<gene>
    <name evidence="2" type="ORF">AJ80_10059</name>
</gene>
<feature type="region of interest" description="Disordered" evidence="1">
    <location>
        <begin position="55"/>
        <end position="89"/>
    </location>
</feature>
<dbReference type="Proteomes" id="UP000224634">
    <property type="component" value="Unassembled WGS sequence"/>
</dbReference>
<organism evidence="2 3">
    <name type="scientific">Polytolypa hystricis (strain UAMH7299)</name>
    <dbReference type="NCBI Taxonomy" id="1447883"/>
    <lineage>
        <taxon>Eukaryota</taxon>
        <taxon>Fungi</taxon>
        <taxon>Dikarya</taxon>
        <taxon>Ascomycota</taxon>
        <taxon>Pezizomycotina</taxon>
        <taxon>Eurotiomycetes</taxon>
        <taxon>Eurotiomycetidae</taxon>
        <taxon>Onygenales</taxon>
        <taxon>Onygenales incertae sedis</taxon>
        <taxon>Polytolypa</taxon>
    </lineage>
</organism>
<feature type="compositionally biased region" description="Acidic residues" evidence="1">
    <location>
        <begin position="80"/>
        <end position="89"/>
    </location>
</feature>
<evidence type="ECO:0000313" key="2">
    <source>
        <dbReference type="EMBL" id="PGG94987.1"/>
    </source>
</evidence>
<sequence length="89" mass="9993">MELAEINRMTSDVSLLLEALRLEEDRRVSASAQYAINEEREPLVPVGATEGDFTFSYPDVTPSKKDGHARRVRRSTVLSEGEESPNELE</sequence>
<keyword evidence="3" id="KW-1185">Reference proteome</keyword>
<name>A0A2B7WEK7_POLH7</name>
<protein>
    <submittedName>
        <fullName evidence="2">Uncharacterized protein</fullName>
    </submittedName>
</protein>
<dbReference type="AlphaFoldDB" id="A0A2B7WEK7"/>